<sequence length="201" mass="22761">MRLKQVFKKHVKDNRLKYLIVLTVLLLGVIVGSYKSAGLEGGVRGYLLELIDNYLDYSSHIKEPELFFRVFLKQVEIASLVWFLGLTVIGFPLILAAVFWRGFALGFTTSFLIREKAGTGVVIALLSVLPQNLVYMPVFILWAVIALNFSFYILAGNKRNSLPLFKGLIIYTLMFLGILLFIALGAFIEAYFVPWLINIVF</sequence>
<keyword evidence="1" id="KW-1133">Transmembrane helix</keyword>
<dbReference type="Pfam" id="PF01944">
    <property type="entry name" value="SpoIIM"/>
    <property type="match status" value="1"/>
</dbReference>
<evidence type="ECO:0000256" key="1">
    <source>
        <dbReference type="SAM" id="Phobius"/>
    </source>
</evidence>
<reference evidence="3" key="1">
    <citation type="submission" date="2016-11" db="EMBL/GenBank/DDBJ databases">
        <authorList>
            <person name="Varghese N."/>
            <person name="Submissions S."/>
        </authorList>
    </citation>
    <scope>NUCLEOTIDE SEQUENCE [LARGE SCALE GENOMIC DNA]</scope>
    <source>
        <strain evidence="3">DSM 11003</strain>
    </source>
</reference>
<feature type="transmembrane region" description="Helical" evidence="1">
    <location>
        <begin position="168"/>
        <end position="193"/>
    </location>
</feature>
<dbReference type="AlphaFoldDB" id="A0A1M5RX93"/>
<dbReference type="EMBL" id="FQWY01000061">
    <property type="protein sequence ID" value="SHH30972.1"/>
    <property type="molecule type" value="Genomic_DNA"/>
</dbReference>
<keyword evidence="1" id="KW-0472">Membrane</keyword>
<evidence type="ECO:0000313" key="2">
    <source>
        <dbReference type="EMBL" id="SHH30972.1"/>
    </source>
</evidence>
<accession>A0A1M5RX93</accession>
<dbReference type="InterPro" id="IPR014196">
    <property type="entry name" value="SpoIIM"/>
</dbReference>
<dbReference type="Proteomes" id="UP000242329">
    <property type="component" value="Unassembled WGS sequence"/>
</dbReference>
<gene>
    <name evidence="2" type="ORF">SAMN02745221_02128</name>
</gene>
<evidence type="ECO:0000313" key="3">
    <source>
        <dbReference type="Proteomes" id="UP000242329"/>
    </source>
</evidence>
<organism evidence="2 3">
    <name type="scientific">Thermosyntropha lipolytica DSM 11003</name>
    <dbReference type="NCBI Taxonomy" id="1123382"/>
    <lineage>
        <taxon>Bacteria</taxon>
        <taxon>Bacillati</taxon>
        <taxon>Bacillota</taxon>
        <taxon>Clostridia</taxon>
        <taxon>Eubacteriales</taxon>
        <taxon>Syntrophomonadaceae</taxon>
        <taxon>Thermosyntropha</taxon>
    </lineage>
</organism>
<feature type="transmembrane region" description="Helical" evidence="1">
    <location>
        <begin position="16"/>
        <end position="34"/>
    </location>
</feature>
<name>A0A1M5RX93_9FIRM</name>
<dbReference type="OrthoDB" id="1707382at2"/>
<feature type="transmembrane region" description="Helical" evidence="1">
    <location>
        <begin position="135"/>
        <end position="156"/>
    </location>
</feature>
<keyword evidence="1" id="KW-0812">Transmembrane</keyword>
<dbReference type="PIRSF" id="PIRSF038973">
    <property type="entry name" value="SpoIIM"/>
    <property type="match status" value="1"/>
</dbReference>
<dbReference type="STRING" id="1123382.SAMN02745221_02128"/>
<proteinExistence type="predicted"/>
<protein>
    <submittedName>
        <fullName evidence="2">Stage II sporulation protein M</fullName>
    </submittedName>
</protein>
<dbReference type="InterPro" id="IPR002798">
    <property type="entry name" value="SpoIIM-like"/>
</dbReference>
<dbReference type="NCBIfam" id="TIGR02831">
    <property type="entry name" value="spo_II_M"/>
    <property type="match status" value="1"/>
</dbReference>
<keyword evidence="3" id="KW-1185">Reference proteome</keyword>
<feature type="transmembrane region" description="Helical" evidence="1">
    <location>
        <begin position="77"/>
        <end position="99"/>
    </location>
</feature>
<dbReference type="RefSeq" id="WP_073093514.1">
    <property type="nucleotide sequence ID" value="NZ_FQWY01000061.1"/>
</dbReference>